<keyword evidence="1" id="KW-0732">Signal</keyword>
<protein>
    <recommendedName>
        <fullName evidence="4">Lipoprotein</fullName>
    </recommendedName>
</protein>
<feature type="signal peptide" evidence="1">
    <location>
        <begin position="1"/>
        <end position="19"/>
    </location>
</feature>
<dbReference type="Proteomes" id="UP000198984">
    <property type="component" value="Unassembled WGS sequence"/>
</dbReference>
<sequence>MQHFSKVILITALSTSLWACGGAGTQSGNSQDSTATAFTPAKPAGTVQVSFEQDTDTPKVKIHFAIADKTIDKSFELPLAQDMDSEDLYRTVWDQPTSCYIGVLKNNRGTRYYHASQGEDGGLKIFQVGTPPEAVWHYAEGELGLGKATNKSKLTDHYKKNVTSGKIIADFIVRLEPAASKDSVQLYTEFGGLNERKTLQVPGGYAPKIQPTEDPDHCIFGLQRDDGFDPVLDIKVENAKLILKELGRVQ</sequence>
<reference evidence="2 3" key="1">
    <citation type="submission" date="2016-10" db="EMBL/GenBank/DDBJ databases">
        <authorList>
            <person name="de Groot N.N."/>
        </authorList>
    </citation>
    <scope>NUCLEOTIDE SEQUENCE [LARGE SCALE GENOMIC DNA]</scope>
    <source>
        <strain evidence="2 3">DSM 21039</strain>
    </source>
</reference>
<gene>
    <name evidence="2" type="ORF">SAMN04488505_103563</name>
</gene>
<evidence type="ECO:0000313" key="2">
    <source>
        <dbReference type="EMBL" id="SEM16740.1"/>
    </source>
</evidence>
<feature type="chain" id="PRO_5011616881" description="Lipoprotein" evidence="1">
    <location>
        <begin position="20"/>
        <end position="250"/>
    </location>
</feature>
<name>A0A1H7W5H7_9BACT</name>
<evidence type="ECO:0000256" key="1">
    <source>
        <dbReference type="SAM" id="SignalP"/>
    </source>
</evidence>
<accession>A0A1H7W5H7</accession>
<dbReference type="EMBL" id="FOBB01000003">
    <property type="protein sequence ID" value="SEM16740.1"/>
    <property type="molecule type" value="Genomic_DNA"/>
</dbReference>
<dbReference type="AlphaFoldDB" id="A0A1H7W5H7"/>
<organism evidence="2 3">
    <name type="scientific">Chitinophaga rupis</name>
    <dbReference type="NCBI Taxonomy" id="573321"/>
    <lineage>
        <taxon>Bacteria</taxon>
        <taxon>Pseudomonadati</taxon>
        <taxon>Bacteroidota</taxon>
        <taxon>Chitinophagia</taxon>
        <taxon>Chitinophagales</taxon>
        <taxon>Chitinophagaceae</taxon>
        <taxon>Chitinophaga</taxon>
    </lineage>
</organism>
<dbReference type="RefSeq" id="WP_089913569.1">
    <property type="nucleotide sequence ID" value="NZ_FOBB01000003.1"/>
</dbReference>
<proteinExistence type="predicted"/>
<dbReference type="OrthoDB" id="646289at2"/>
<keyword evidence="3" id="KW-1185">Reference proteome</keyword>
<dbReference type="STRING" id="573321.SAMN04488505_103563"/>
<evidence type="ECO:0008006" key="4">
    <source>
        <dbReference type="Google" id="ProtNLM"/>
    </source>
</evidence>
<evidence type="ECO:0000313" key="3">
    <source>
        <dbReference type="Proteomes" id="UP000198984"/>
    </source>
</evidence>